<reference evidence="1 2" key="1">
    <citation type="submission" date="2019-05" db="EMBL/GenBank/DDBJ databases">
        <title>Whole genome sequence analysis of Cupriavidus campinensis S14E4C strain.</title>
        <authorList>
            <person name="Abbaszade G."/>
            <person name="Szabo A."/>
            <person name="Toumi M."/>
            <person name="Toth E."/>
        </authorList>
    </citation>
    <scope>NUCLEOTIDE SEQUENCE [LARGE SCALE GENOMIC DNA]</scope>
    <source>
        <strain evidence="1 2">S14E4C</strain>
    </source>
</reference>
<proteinExistence type="predicted"/>
<evidence type="ECO:0000313" key="2">
    <source>
        <dbReference type="Proteomes" id="UP000318943"/>
    </source>
</evidence>
<gene>
    <name evidence="1" type="ORF">FGG12_19355</name>
</gene>
<keyword evidence="2" id="KW-1185">Reference proteome</keyword>
<dbReference type="Proteomes" id="UP000318943">
    <property type="component" value="Unassembled WGS sequence"/>
</dbReference>
<organism evidence="1 2">
    <name type="scientific">Cupriavidus campinensis</name>
    <dbReference type="NCBI Taxonomy" id="151783"/>
    <lineage>
        <taxon>Bacteria</taxon>
        <taxon>Pseudomonadati</taxon>
        <taxon>Pseudomonadota</taxon>
        <taxon>Betaproteobacteria</taxon>
        <taxon>Burkholderiales</taxon>
        <taxon>Burkholderiaceae</taxon>
        <taxon>Cupriavidus</taxon>
    </lineage>
</organism>
<accession>A0ABY3EJN9</accession>
<comment type="caution">
    <text evidence="1">The sequence shown here is derived from an EMBL/GenBank/DDBJ whole genome shotgun (WGS) entry which is preliminary data.</text>
</comment>
<dbReference type="InterPro" id="IPR022191">
    <property type="entry name" value="DUF3717"/>
</dbReference>
<dbReference type="Pfam" id="PF12512">
    <property type="entry name" value="DUF3717"/>
    <property type="match status" value="1"/>
</dbReference>
<evidence type="ECO:0000313" key="1">
    <source>
        <dbReference type="EMBL" id="TSP11021.1"/>
    </source>
</evidence>
<dbReference type="EMBL" id="VCIZ01000012">
    <property type="protein sequence ID" value="TSP11021.1"/>
    <property type="molecule type" value="Genomic_DNA"/>
</dbReference>
<name>A0ABY3EJN9_9BURK</name>
<sequence>MFNVKATVSIVEVEAAINAWRVRKPADHGAGLSICPEVRVLAELYGEMIFSKQTDVAVSALTERQLITLRVAIQGVGK</sequence>
<protein>
    <submittedName>
        <fullName evidence="1">DUF3717 domain-containing protein</fullName>
    </submittedName>
</protein>